<evidence type="ECO:0000313" key="2">
    <source>
        <dbReference type="EMBL" id="CAC5414681.1"/>
    </source>
</evidence>
<dbReference type="Proteomes" id="UP000507470">
    <property type="component" value="Unassembled WGS sequence"/>
</dbReference>
<gene>
    <name evidence="2" type="ORF">MCOR_47438</name>
</gene>
<evidence type="ECO:0000259" key="1">
    <source>
        <dbReference type="PROSITE" id="PS50097"/>
    </source>
</evidence>
<dbReference type="EMBL" id="CACVKT020008353">
    <property type="protein sequence ID" value="CAC5414681.1"/>
    <property type="molecule type" value="Genomic_DNA"/>
</dbReference>
<dbReference type="Gene3D" id="3.30.710.10">
    <property type="entry name" value="Potassium Channel Kv1.1, Chain A"/>
    <property type="match status" value="1"/>
</dbReference>
<dbReference type="AlphaFoldDB" id="A0A6J8E6K2"/>
<dbReference type="InterPro" id="IPR011333">
    <property type="entry name" value="SKP1/BTB/POZ_sf"/>
</dbReference>
<feature type="domain" description="BTB" evidence="1">
    <location>
        <begin position="61"/>
        <end position="118"/>
    </location>
</feature>
<evidence type="ECO:0000313" key="3">
    <source>
        <dbReference type="Proteomes" id="UP000507470"/>
    </source>
</evidence>
<dbReference type="CDD" id="cd18186">
    <property type="entry name" value="BTB_POZ_ZBTB_KLHL-like"/>
    <property type="match status" value="1"/>
</dbReference>
<dbReference type="InterPro" id="IPR000210">
    <property type="entry name" value="BTB/POZ_dom"/>
</dbReference>
<protein>
    <recommendedName>
        <fullName evidence="1">BTB domain-containing protein</fullName>
    </recommendedName>
</protein>
<proteinExistence type="predicted"/>
<dbReference type="PANTHER" id="PTHR22744">
    <property type="entry name" value="HELIX LOOP HELIX PROTEIN 21-RELATED"/>
    <property type="match status" value="1"/>
</dbReference>
<dbReference type="PROSITE" id="PS50097">
    <property type="entry name" value="BTB"/>
    <property type="match status" value="1"/>
</dbReference>
<accession>A0A6J8E6K2</accession>
<dbReference type="OrthoDB" id="437903at2759"/>
<dbReference type="SUPFAM" id="SSF54695">
    <property type="entry name" value="POZ domain"/>
    <property type="match status" value="1"/>
</dbReference>
<reference evidence="2 3" key="1">
    <citation type="submission" date="2020-06" db="EMBL/GenBank/DDBJ databases">
        <authorList>
            <person name="Li R."/>
            <person name="Bekaert M."/>
        </authorList>
    </citation>
    <scope>NUCLEOTIDE SEQUENCE [LARGE SCALE GENOMIC DNA]</scope>
    <source>
        <strain evidence="3">wild</strain>
    </source>
</reference>
<keyword evidence="3" id="KW-1185">Reference proteome</keyword>
<dbReference type="SMART" id="SM00225">
    <property type="entry name" value="BTB"/>
    <property type="match status" value="1"/>
</dbReference>
<dbReference type="Pfam" id="PF00651">
    <property type="entry name" value="BTB"/>
    <property type="match status" value="1"/>
</dbReference>
<sequence length="273" mass="31488">MEDDEKDINVDVVVKTSEISVIEKDENDNFDSHRKLSVSSISSSFSHETICNAFSRATDTSDMRLIVEGKPLYVSRLVLSIISPVFKEMFERRARELSLFEIPLAGRKYDEMLEFLYSVYPDSLKPISDENLSVLLKLSEEYKVQTLKNRCSQFMLRQIENGPKSLPVEQLVWFMKLADHYKLETIIDKAIEQATRTPSDLLENNSEFYDLSPTTTTKIFMGRLRLFEKSHQKIQKKVAETEAHCSVYHKKDSICAKCYVSIGKLAISEFSRL</sequence>
<organism evidence="2 3">
    <name type="scientific">Mytilus coruscus</name>
    <name type="common">Sea mussel</name>
    <dbReference type="NCBI Taxonomy" id="42192"/>
    <lineage>
        <taxon>Eukaryota</taxon>
        <taxon>Metazoa</taxon>
        <taxon>Spiralia</taxon>
        <taxon>Lophotrochozoa</taxon>
        <taxon>Mollusca</taxon>
        <taxon>Bivalvia</taxon>
        <taxon>Autobranchia</taxon>
        <taxon>Pteriomorphia</taxon>
        <taxon>Mytilida</taxon>
        <taxon>Mytiloidea</taxon>
        <taxon>Mytilidae</taxon>
        <taxon>Mytilinae</taxon>
        <taxon>Mytilus</taxon>
    </lineage>
</organism>
<dbReference type="PANTHER" id="PTHR22744:SF17">
    <property type="entry name" value="BTB DOMAIN-CONTAINING PROTEIN"/>
    <property type="match status" value="1"/>
</dbReference>
<name>A0A6J8E6K2_MYTCO</name>